<keyword evidence="1" id="KW-0472">Membrane</keyword>
<protein>
    <recommendedName>
        <fullName evidence="3">Nicotinamide mononucleotide transporter</fullName>
    </recommendedName>
</protein>
<feature type="transmembrane region" description="Helical" evidence="1">
    <location>
        <begin position="76"/>
        <end position="93"/>
    </location>
</feature>
<reference evidence="2" key="1">
    <citation type="submission" date="2024-01" db="EMBL/GenBank/DDBJ databases">
        <title>Isolation and characterization of novel bacteriophages targeting carbapenem-resistant Acinetobacter baumannii.</title>
        <authorList>
            <person name="Kim J."/>
            <person name="Kim S."/>
            <person name="Choi Y.-J."/>
            <person name="Shin M."/>
        </authorList>
    </citation>
    <scope>NUCLEOTIDE SEQUENCE</scope>
</reference>
<feature type="transmembrane region" description="Helical" evidence="1">
    <location>
        <begin position="98"/>
        <end position="115"/>
    </location>
</feature>
<organism evidence="2">
    <name type="scientific">Acinetobacter phage vB_AbaSt_W16</name>
    <dbReference type="NCBI Taxonomy" id="3116434"/>
    <lineage>
        <taxon>Viruses</taxon>
        <taxon>Duplodnaviria</taxon>
        <taxon>Heunggongvirae</taxon>
        <taxon>Uroviricota</taxon>
        <taxon>Caudoviricetes</taxon>
    </lineage>
</organism>
<name>A0AB38ZCL6_9CAUD</name>
<feature type="transmembrane region" description="Helical" evidence="1">
    <location>
        <begin position="6"/>
        <end position="25"/>
    </location>
</feature>
<evidence type="ECO:0000256" key="1">
    <source>
        <dbReference type="SAM" id="Phobius"/>
    </source>
</evidence>
<evidence type="ECO:0008006" key="3">
    <source>
        <dbReference type="Google" id="ProtNLM"/>
    </source>
</evidence>
<sequence>MKIFYMSLIITYVMVSIHMVGNTVLYKVCGLSALMSAFFFTSLAIDTNVFELILYYVILGISTWSWMNHWDKVKPLVWITCTAICTITSVAIFKDYSIFAAIALSLISQAFVYLINSLGGEI</sequence>
<accession>A0AB38ZCL6</accession>
<evidence type="ECO:0000313" key="2">
    <source>
        <dbReference type="EMBL" id="WUV29469.1"/>
    </source>
</evidence>
<dbReference type="EMBL" id="PP174317">
    <property type="protein sequence ID" value="WUV29469.1"/>
    <property type="molecule type" value="Genomic_DNA"/>
</dbReference>
<proteinExistence type="predicted"/>
<keyword evidence="1" id="KW-1133">Transmembrane helix</keyword>
<keyword evidence="1" id="KW-0812">Transmembrane</keyword>
<feature type="transmembrane region" description="Helical" evidence="1">
    <location>
        <begin position="37"/>
        <end position="64"/>
    </location>
</feature>